<evidence type="ECO:0000313" key="18">
    <source>
        <dbReference type="Proteomes" id="UP000528555"/>
    </source>
</evidence>
<evidence type="ECO:0000256" key="3">
    <source>
        <dbReference type="ARBA" id="ARBA00022630"/>
    </source>
</evidence>
<dbReference type="EC" id="2.7.7.2" evidence="14"/>
<evidence type="ECO:0000256" key="9">
    <source>
        <dbReference type="ARBA" id="ARBA00022827"/>
    </source>
</evidence>
<keyword evidence="4 14" id="KW-0288">FMN</keyword>
<evidence type="ECO:0000256" key="12">
    <source>
        <dbReference type="ARBA" id="ARBA00047880"/>
    </source>
</evidence>
<dbReference type="GO" id="GO:0005524">
    <property type="term" value="F:ATP binding"/>
    <property type="evidence" value="ECO:0007669"/>
    <property type="project" value="UniProtKB-UniRule"/>
</dbReference>
<feature type="domain" description="Riboflavin kinase" evidence="15">
    <location>
        <begin position="180"/>
        <end position="305"/>
    </location>
</feature>
<dbReference type="EMBL" id="JAAITX010000001">
    <property type="protein sequence ID" value="NVH57237.1"/>
    <property type="molecule type" value="Genomic_DNA"/>
</dbReference>
<keyword evidence="10 14" id="KW-0067">ATP-binding</keyword>
<evidence type="ECO:0000256" key="8">
    <source>
        <dbReference type="ARBA" id="ARBA00022777"/>
    </source>
</evidence>
<evidence type="ECO:0000256" key="6">
    <source>
        <dbReference type="ARBA" id="ARBA00022695"/>
    </source>
</evidence>
<evidence type="ECO:0000256" key="14">
    <source>
        <dbReference type="PIRNR" id="PIRNR004491"/>
    </source>
</evidence>
<dbReference type="GO" id="GO:0009398">
    <property type="term" value="P:FMN biosynthetic process"/>
    <property type="evidence" value="ECO:0007669"/>
    <property type="project" value="UniProtKB-UniRule"/>
</dbReference>
<keyword evidence="6 14" id="KW-0548">Nucleotidyltransferase</keyword>
<dbReference type="InterPro" id="IPR015864">
    <property type="entry name" value="FAD_synthase"/>
</dbReference>
<name>A0A850HGA7_9FIRM</name>
<dbReference type="SUPFAM" id="SSF52374">
    <property type="entry name" value="Nucleotidylyl transferase"/>
    <property type="match status" value="1"/>
</dbReference>
<dbReference type="InterPro" id="IPR004821">
    <property type="entry name" value="Cyt_trans-like"/>
</dbReference>
<dbReference type="InterPro" id="IPR015865">
    <property type="entry name" value="Riboflavin_kinase_bac/euk"/>
</dbReference>
<reference evidence="18 19" key="1">
    <citation type="journal article" date="2020" name="Cell Host Microbe">
        <title>Functional and Genomic Variation between Human-Derived Isolates of Lachnospiraceae Reveals Inter- and Intra-Species Diversity.</title>
        <authorList>
            <person name="Sorbara M.T."/>
            <person name="Littmann E.R."/>
            <person name="Fontana E."/>
            <person name="Moody T.U."/>
            <person name="Kohout C.E."/>
            <person name="Gjonbalaj M."/>
            <person name="Eaton V."/>
            <person name="Seok R."/>
            <person name="Leiner I.M."/>
            <person name="Pamer E.G."/>
        </authorList>
    </citation>
    <scope>NUCLEOTIDE SEQUENCE [LARGE SCALE GENOMIC DNA]</scope>
    <source>
        <strain evidence="17 18">MSK.17.11</strain>
        <strain evidence="16 19">MSK.17.38</strain>
    </source>
</reference>
<gene>
    <name evidence="17" type="ORF">G5A66_00960</name>
    <name evidence="16" type="ORF">G5A75_01850</name>
</gene>
<dbReference type="InterPro" id="IPR023465">
    <property type="entry name" value="Riboflavin_kinase_dom_sf"/>
</dbReference>
<evidence type="ECO:0000256" key="7">
    <source>
        <dbReference type="ARBA" id="ARBA00022741"/>
    </source>
</evidence>
<dbReference type="Gene3D" id="3.40.50.620">
    <property type="entry name" value="HUPs"/>
    <property type="match status" value="1"/>
</dbReference>
<keyword evidence="8 14" id="KW-0418">Kinase</keyword>
<dbReference type="GO" id="GO:0008531">
    <property type="term" value="F:riboflavin kinase activity"/>
    <property type="evidence" value="ECO:0007669"/>
    <property type="project" value="UniProtKB-UniRule"/>
</dbReference>
<dbReference type="SMART" id="SM00904">
    <property type="entry name" value="Flavokinase"/>
    <property type="match status" value="1"/>
</dbReference>
<evidence type="ECO:0000256" key="10">
    <source>
        <dbReference type="ARBA" id="ARBA00022840"/>
    </source>
</evidence>
<keyword evidence="9 14" id="KW-0274">FAD</keyword>
<dbReference type="NCBIfam" id="NF004162">
    <property type="entry name" value="PRK05627.1-5"/>
    <property type="match status" value="1"/>
</dbReference>
<dbReference type="UniPathway" id="UPA00276">
    <property type="reaction ID" value="UER00406"/>
</dbReference>
<dbReference type="OrthoDB" id="9803667at2"/>
<evidence type="ECO:0000256" key="4">
    <source>
        <dbReference type="ARBA" id="ARBA00022643"/>
    </source>
</evidence>
<dbReference type="SUPFAM" id="SSF82114">
    <property type="entry name" value="Riboflavin kinase-like"/>
    <property type="match status" value="1"/>
</dbReference>
<dbReference type="Pfam" id="PF06574">
    <property type="entry name" value="FAD_syn"/>
    <property type="match status" value="1"/>
</dbReference>
<keyword evidence="18" id="KW-1185">Reference proteome</keyword>
<comment type="pathway">
    <text evidence="1 14">Cofactor biosynthesis; FAD biosynthesis; FAD from FMN: step 1/1.</text>
</comment>
<dbReference type="InterPro" id="IPR014729">
    <property type="entry name" value="Rossmann-like_a/b/a_fold"/>
</dbReference>
<dbReference type="NCBIfam" id="TIGR00125">
    <property type="entry name" value="cyt_tran_rel"/>
    <property type="match status" value="1"/>
</dbReference>
<dbReference type="CDD" id="cd02064">
    <property type="entry name" value="FAD_synthetase_N"/>
    <property type="match status" value="1"/>
</dbReference>
<comment type="pathway">
    <text evidence="2 14">Cofactor biosynthesis; FMN biosynthesis; FMN from riboflavin (ATP route): step 1/1.</text>
</comment>
<dbReference type="UniPathway" id="UPA00277">
    <property type="reaction ID" value="UER00407"/>
</dbReference>
<evidence type="ECO:0000313" key="17">
    <source>
        <dbReference type="EMBL" id="NVH57237.1"/>
    </source>
</evidence>
<proteinExistence type="inferred from homology"/>
<keyword evidence="11" id="KW-0511">Multifunctional enzyme</keyword>
<dbReference type="GO" id="GO:0006747">
    <property type="term" value="P:FAD biosynthetic process"/>
    <property type="evidence" value="ECO:0007669"/>
    <property type="project" value="UniProtKB-UniRule"/>
</dbReference>
<comment type="similarity">
    <text evidence="14">Belongs to the ribF family.</text>
</comment>
<evidence type="ECO:0000256" key="1">
    <source>
        <dbReference type="ARBA" id="ARBA00004726"/>
    </source>
</evidence>
<comment type="caution">
    <text evidence="17">The sequence shown here is derived from an EMBL/GenBank/DDBJ whole genome shotgun (WGS) entry which is preliminary data.</text>
</comment>
<dbReference type="AlphaFoldDB" id="A0A850HGA7"/>
<dbReference type="PANTHER" id="PTHR22749">
    <property type="entry name" value="RIBOFLAVIN KINASE/FMN ADENYLYLTRANSFERASE"/>
    <property type="match status" value="1"/>
</dbReference>
<dbReference type="InterPro" id="IPR023468">
    <property type="entry name" value="Riboflavin_kinase"/>
</dbReference>
<keyword evidence="7 14" id="KW-0547">Nucleotide-binding</keyword>
<evidence type="ECO:0000313" key="19">
    <source>
        <dbReference type="Proteomes" id="UP000701680"/>
    </source>
</evidence>
<evidence type="ECO:0000256" key="13">
    <source>
        <dbReference type="ARBA" id="ARBA00049494"/>
    </source>
</evidence>
<dbReference type="Proteomes" id="UP000528555">
    <property type="component" value="Unassembled WGS sequence"/>
</dbReference>
<keyword evidence="5 14" id="KW-0808">Transferase</keyword>
<dbReference type="GO" id="GO:0003919">
    <property type="term" value="F:FMN adenylyltransferase activity"/>
    <property type="evidence" value="ECO:0007669"/>
    <property type="project" value="UniProtKB-UniRule"/>
</dbReference>
<dbReference type="EC" id="2.7.1.26" evidence="14"/>
<protein>
    <recommendedName>
        <fullName evidence="14">Riboflavin biosynthesis protein</fullName>
    </recommendedName>
    <domain>
        <recommendedName>
            <fullName evidence="14">Riboflavin kinase</fullName>
            <ecNumber evidence="14">2.7.1.26</ecNumber>
        </recommendedName>
        <alternativeName>
            <fullName evidence="14">Flavokinase</fullName>
        </alternativeName>
    </domain>
    <domain>
        <recommendedName>
            <fullName evidence="14">FMN adenylyltransferase</fullName>
            <ecNumber evidence="14">2.7.7.2</ecNumber>
        </recommendedName>
        <alternativeName>
            <fullName evidence="14">FAD pyrophosphorylase</fullName>
        </alternativeName>
        <alternativeName>
            <fullName evidence="14">FAD synthase</fullName>
        </alternativeName>
    </domain>
</protein>
<dbReference type="Proteomes" id="UP000701680">
    <property type="component" value="Unassembled WGS sequence"/>
</dbReference>
<evidence type="ECO:0000256" key="5">
    <source>
        <dbReference type="ARBA" id="ARBA00022679"/>
    </source>
</evidence>
<evidence type="ECO:0000259" key="15">
    <source>
        <dbReference type="SMART" id="SM00904"/>
    </source>
</evidence>
<dbReference type="RefSeq" id="WP_101694412.1">
    <property type="nucleotide sequence ID" value="NZ_JAAITX010000001.1"/>
</dbReference>
<organism evidence="17 18">
    <name type="scientific">Dorea phocaeensis</name>
    <dbReference type="NCBI Taxonomy" id="2040291"/>
    <lineage>
        <taxon>Bacteria</taxon>
        <taxon>Bacillati</taxon>
        <taxon>Bacillota</taxon>
        <taxon>Clostridia</taxon>
        <taxon>Lachnospirales</taxon>
        <taxon>Lachnospiraceae</taxon>
        <taxon>Dorea</taxon>
    </lineage>
</organism>
<dbReference type="NCBIfam" id="TIGR00083">
    <property type="entry name" value="ribF"/>
    <property type="match status" value="1"/>
</dbReference>
<sequence length="308" mass="35564">MQYINWLSHYKDDRRSAVTFGKFDGLHRGHQMLVEKVRELGNANKINSVVCSFDMRPLYLRKGIHPQMLMTGQERYKHLDGLVDYLVECPFTEKFSGLGAEEFIRDIICDLFHASYVVVGTDFRFGFGKKGDIKMLASYAETFGYELIVIEKERYHNREISSTYAKEMLKEGKMEVVSDLLGYPYELTGVVEHGKKLGRRLGFPTFNVVWPEDKMAPPYGVYLSEVSVDGRTYGGISNVGVKPTVTEENHLLIETFLFGYSEDAYGKEVTVRLLHYRRPEQKFDSIEEMKACIEEDILYGKHFFGMEK</sequence>
<reference evidence="17" key="2">
    <citation type="submission" date="2020-02" db="EMBL/GenBank/DDBJ databases">
        <authorList>
            <person name="Littmann E."/>
            <person name="Sorbara M."/>
        </authorList>
    </citation>
    <scope>NUCLEOTIDE SEQUENCE</scope>
    <source>
        <strain evidence="17">MSK.17.11</strain>
        <strain evidence="16">MSK.17.38</strain>
    </source>
</reference>
<dbReference type="EMBL" id="JAAIUO010000001">
    <property type="protein sequence ID" value="NSK13634.1"/>
    <property type="molecule type" value="Genomic_DNA"/>
</dbReference>
<dbReference type="PIRSF" id="PIRSF004491">
    <property type="entry name" value="FAD_Synth"/>
    <property type="match status" value="1"/>
</dbReference>
<dbReference type="PANTHER" id="PTHR22749:SF6">
    <property type="entry name" value="RIBOFLAVIN KINASE"/>
    <property type="match status" value="1"/>
</dbReference>
<comment type="catalytic activity">
    <reaction evidence="13 14">
        <text>FMN + ATP + H(+) = FAD + diphosphate</text>
        <dbReference type="Rhea" id="RHEA:17237"/>
        <dbReference type="ChEBI" id="CHEBI:15378"/>
        <dbReference type="ChEBI" id="CHEBI:30616"/>
        <dbReference type="ChEBI" id="CHEBI:33019"/>
        <dbReference type="ChEBI" id="CHEBI:57692"/>
        <dbReference type="ChEBI" id="CHEBI:58210"/>
        <dbReference type="EC" id="2.7.7.2"/>
    </reaction>
</comment>
<evidence type="ECO:0000256" key="2">
    <source>
        <dbReference type="ARBA" id="ARBA00005201"/>
    </source>
</evidence>
<dbReference type="Gene3D" id="2.40.30.30">
    <property type="entry name" value="Riboflavin kinase-like"/>
    <property type="match status" value="1"/>
</dbReference>
<dbReference type="InterPro" id="IPR002606">
    <property type="entry name" value="Riboflavin_kinase_bac"/>
</dbReference>
<dbReference type="GO" id="GO:0009231">
    <property type="term" value="P:riboflavin biosynthetic process"/>
    <property type="evidence" value="ECO:0007669"/>
    <property type="project" value="InterPro"/>
</dbReference>
<evidence type="ECO:0000256" key="11">
    <source>
        <dbReference type="ARBA" id="ARBA00023268"/>
    </source>
</evidence>
<evidence type="ECO:0000313" key="16">
    <source>
        <dbReference type="EMBL" id="NSK13634.1"/>
    </source>
</evidence>
<comment type="catalytic activity">
    <reaction evidence="12 14">
        <text>riboflavin + ATP = FMN + ADP + H(+)</text>
        <dbReference type="Rhea" id="RHEA:14357"/>
        <dbReference type="ChEBI" id="CHEBI:15378"/>
        <dbReference type="ChEBI" id="CHEBI:30616"/>
        <dbReference type="ChEBI" id="CHEBI:57986"/>
        <dbReference type="ChEBI" id="CHEBI:58210"/>
        <dbReference type="ChEBI" id="CHEBI:456216"/>
        <dbReference type="EC" id="2.7.1.26"/>
    </reaction>
</comment>
<accession>A0A850HGA7</accession>
<dbReference type="Pfam" id="PF01687">
    <property type="entry name" value="Flavokinase"/>
    <property type="match status" value="1"/>
</dbReference>
<keyword evidence="3 14" id="KW-0285">Flavoprotein</keyword>